<keyword evidence="2" id="KW-1185">Reference proteome</keyword>
<evidence type="ECO:0000313" key="2">
    <source>
        <dbReference type="Proteomes" id="UP000494363"/>
    </source>
</evidence>
<accession>A0A6J5DKE2</accession>
<evidence type="ECO:0000313" key="1">
    <source>
        <dbReference type="EMBL" id="CAB3754423.1"/>
    </source>
</evidence>
<protein>
    <submittedName>
        <fullName evidence="1">Uncharacterized protein</fullName>
    </submittedName>
</protein>
<reference evidence="1 2" key="1">
    <citation type="submission" date="2020-04" db="EMBL/GenBank/DDBJ databases">
        <authorList>
            <person name="De Canck E."/>
        </authorList>
    </citation>
    <scope>NUCLEOTIDE SEQUENCE [LARGE SCALE GENOMIC DNA]</scope>
    <source>
        <strain evidence="1 2">LMG 29542</strain>
    </source>
</reference>
<name>A0A6J5DKE2_9BURK</name>
<organism evidence="1 2">
    <name type="scientific">Paraburkholderia humisilvae</name>
    <dbReference type="NCBI Taxonomy" id="627669"/>
    <lineage>
        <taxon>Bacteria</taxon>
        <taxon>Pseudomonadati</taxon>
        <taxon>Pseudomonadota</taxon>
        <taxon>Betaproteobacteria</taxon>
        <taxon>Burkholderiales</taxon>
        <taxon>Burkholderiaceae</taxon>
        <taxon>Paraburkholderia</taxon>
    </lineage>
</organism>
<dbReference type="Proteomes" id="UP000494363">
    <property type="component" value="Unassembled WGS sequence"/>
</dbReference>
<proteinExistence type="predicted"/>
<dbReference type="RefSeq" id="WP_175226618.1">
    <property type="nucleotide sequence ID" value="NZ_CADIKH010000009.1"/>
</dbReference>
<gene>
    <name evidence="1" type="ORF">LMG29542_02348</name>
</gene>
<dbReference type="AlphaFoldDB" id="A0A6J5DKE2"/>
<dbReference type="EMBL" id="CADIKH010000009">
    <property type="protein sequence ID" value="CAB3754423.1"/>
    <property type="molecule type" value="Genomic_DNA"/>
</dbReference>
<sequence length="188" mass="19934">MHEAKVPDSVQFYVRHALGVLREQEAALNGVQLARGNGHILSLELRDREGKIKQALGRLGEFRGHAAENGVDADAFILECGGVPDFARFGYSKPGGGKPGAYDSTACGIKVIARPTRVGEADLLDGRENEVLSVQGPTGNVVFSVSPAVPWTHDSIVTSLNQHDAVRAVDGDVADAYLGDCWIGGTEV</sequence>